<dbReference type="EMBL" id="BAABIL010000376">
    <property type="protein sequence ID" value="GAA4984286.1"/>
    <property type="molecule type" value="Genomic_DNA"/>
</dbReference>
<proteinExistence type="predicted"/>
<name>A0ABP9I0G2_9ACTN</name>
<evidence type="ECO:0000256" key="1">
    <source>
        <dbReference type="SAM" id="MobiDB-lite"/>
    </source>
</evidence>
<evidence type="ECO:0000313" key="2">
    <source>
        <dbReference type="EMBL" id="GAA4984286.1"/>
    </source>
</evidence>
<dbReference type="RefSeq" id="WP_345712847.1">
    <property type="nucleotide sequence ID" value="NZ_BAABIL010000376.1"/>
</dbReference>
<accession>A0ABP9I0G2</accession>
<keyword evidence="3" id="KW-1185">Reference proteome</keyword>
<feature type="region of interest" description="Disordered" evidence="1">
    <location>
        <begin position="35"/>
        <end position="58"/>
    </location>
</feature>
<evidence type="ECO:0000313" key="3">
    <source>
        <dbReference type="Proteomes" id="UP001501195"/>
    </source>
</evidence>
<dbReference type="Proteomes" id="UP001501195">
    <property type="component" value="Unassembled WGS sequence"/>
</dbReference>
<protein>
    <submittedName>
        <fullName evidence="2">Uncharacterized protein</fullName>
    </submittedName>
</protein>
<sequence>MAVDEQHRLRRAAEPAVEMLHGHIPLSLIMDLAAPSGPPSQELLEAEGLPEQEWWRQG</sequence>
<reference evidence="3" key="1">
    <citation type="journal article" date="2019" name="Int. J. Syst. Evol. Microbiol.">
        <title>The Global Catalogue of Microorganisms (GCM) 10K type strain sequencing project: providing services to taxonomists for standard genome sequencing and annotation.</title>
        <authorList>
            <consortium name="The Broad Institute Genomics Platform"/>
            <consortium name="The Broad Institute Genome Sequencing Center for Infectious Disease"/>
            <person name="Wu L."/>
            <person name="Ma J."/>
        </authorList>
    </citation>
    <scope>NUCLEOTIDE SEQUENCE [LARGE SCALE GENOMIC DNA]</scope>
    <source>
        <strain evidence="3">JCM 18126</strain>
    </source>
</reference>
<gene>
    <name evidence="2" type="ORF">GCM10023225_24270</name>
</gene>
<organism evidence="2 3">
    <name type="scientific">Kineococcus glutinatus</name>
    <dbReference type="NCBI Taxonomy" id="1070872"/>
    <lineage>
        <taxon>Bacteria</taxon>
        <taxon>Bacillati</taxon>
        <taxon>Actinomycetota</taxon>
        <taxon>Actinomycetes</taxon>
        <taxon>Kineosporiales</taxon>
        <taxon>Kineosporiaceae</taxon>
        <taxon>Kineococcus</taxon>
    </lineage>
</organism>
<comment type="caution">
    <text evidence="2">The sequence shown here is derived from an EMBL/GenBank/DDBJ whole genome shotgun (WGS) entry which is preliminary data.</text>
</comment>